<dbReference type="PANTHER" id="PTHR13340">
    <property type="entry name" value="GATA ZINC FINGER DOMAIN-CONTAINING"/>
    <property type="match status" value="1"/>
</dbReference>
<reference evidence="6" key="1">
    <citation type="submission" date="2021-12" db="EMBL/GenBank/DDBJ databases">
        <authorList>
            <person name="King R."/>
        </authorList>
    </citation>
    <scope>NUCLEOTIDE SEQUENCE</scope>
</reference>
<evidence type="ECO:0008006" key="8">
    <source>
        <dbReference type="Google" id="ProtNLM"/>
    </source>
</evidence>
<evidence type="ECO:0000256" key="2">
    <source>
        <dbReference type="ARBA" id="ARBA00022723"/>
    </source>
</evidence>
<name>A0A9P0AIX2_BEMTA</name>
<keyword evidence="5" id="KW-0539">Nucleus</keyword>
<dbReference type="GO" id="GO:0008270">
    <property type="term" value="F:zinc ion binding"/>
    <property type="evidence" value="ECO:0007669"/>
    <property type="project" value="UniProtKB-KW"/>
</dbReference>
<protein>
    <recommendedName>
        <fullName evidence="8">GATA zinc finger domain-containing protein 1</fullName>
    </recommendedName>
</protein>
<dbReference type="GO" id="GO:0005634">
    <property type="term" value="C:nucleus"/>
    <property type="evidence" value="ECO:0007669"/>
    <property type="project" value="UniProtKB-SubCell"/>
</dbReference>
<dbReference type="KEGG" id="btab:109032770"/>
<evidence type="ECO:0000313" key="7">
    <source>
        <dbReference type="Proteomes" id="UP001152759"/>
    </source>
</evidence>
<evidence type="ECO:0000256" key="4">
    <source>
        <dbReference type="ARBA" id="ARBA00022833"/>
    </source>
</evidence>
<dbReference type="Proteomes" id="UP001152759">
    <property type="component" value="Chromosome 8"/>
</dbReference>
<dbReference type="AlphaFoldDB" id="A0A9P0AIX2"/>
<evidence type="ECO:0000313" key="6">
    <source>
        <dbReference type="EMBL" id="CAH0394039.1"/>
    </source>
</evidence>
<evidence type="ECO:0000256" key="3">
    <source>
        <dbReference type="ARBA" id="ARBA00022771"/>
    </source>
</evidence>
<evidence type="ECO:0000256" key="5">
    <source>
        <dbReference type="ARBA" id="ARBA00023242"/>
    </source>
</evidence>
<dbReference type="InterPro" id="IPR039050">
    <property type="entry name" value="GATAD1"/>
</dbReference>
<dbReference type="PANTHER" id="PTHR13340:SF2">
    <property type="entry name" value="GATA ZINC FINGER DOMAIN-CONTAINING PROTEIN 1"/>
    <property type="match status" value="1"/>
</dbReference>
<keyword evidence="7" id="KW-1185">Reference proteome</keyword>
<dbReference type="OrthoDB" id="9994231at2759"/>
<sequence length="205" mass="23469">MSSIKRKKRRQDDSRVFAAPSAPVRRSLRCATKTPVKTKTDEKGRRSLIKAKPDQFKSIRPLKAPQEQAGVTLRQSVYNKGVLYSVGDIVSVRDAEDGCRYFAQIRGLAVDQYCEKSAALSWLIPTTNTDLDSTVFDPSTFTLGPDEDLLRKLDFMTFVMNAPSDYFKDRTNPYPPIEVSPPFYNSLWIRIKNQVHRPHRSKRKK</sequence>
<keyword evidence="2" id="KW-0479">Metal-binding</keyword>
<keyword evidence="4" id="KW-0862">Zinc</keyword>
<organism evidence="6 7">
    <name type="scientific">Bemisia tabaci</name>
    <name type="common">Sweetpotato whitefly</name>
    <name type="synonym">Aleurodes tabaci</name>
    <dbReference type="NCBI Taxonomy" id="7038"/>
    <lineage>
        <taxon>Eukaryota</taxon>
        <taxon>Metazoa</taxon>
        <taxon>Ecdysozoa</taxon>
        <taxon>Arthropoda</taxon>
        <taxon>Hexapoda</taxon>
        <taxon>Insecta</taxon>
        <taxon>Pterygota</taxon>
        <taxon>Neoptera</taxon>
        <taxon>Paraneoptera</taxon>
        <taxon>Hemiptera</taxon>
        <taxon>Sternorrhyncha</taxon>
        <taxon>Aleyrodoidea</taxon>
        <taxon>Aleyrodidae</taxon>
        <taxon>Aleyrodinae</taxon>
        <taxon>Bemisia</taxon>
    </lineage>
</organism>
<evidence type="ECO:0000256" key="1">
    <source>
        <dbReference type="ARBA" id="ARBA00004123"/>
    </source>
</evidence>
<dbReference type="EMBL" id="OU963869">
    <property type="protein sequence ID" value="CAH0394039.1"/>
    <property type="molecule type" value="Genomic_DNA"/>
</dbReference>
<proteinExistence type="predicted"/>
<dbReference type="GO" id="GO:0006325">
    <property type="term" value="P:chromatin organization"/>
    <property type="evidence" value="ECO:0007669"/>
    <property type="project" value="TreeGrafter"/>
</dbReference>
<gene>
    <name evidence="6" type="ORF">BEMITA_LOCUS12381</name>
</gene>
<accession>A0A9P0AIX2</accession>
<comment type="subcellular location">
    <subcellularLocation>
        <location evidence="1">Nucleus</location>
    </subcellularLocation>
</comment>
<keyword evidence="3" id="KW-0863">Zinc-finger</keyword>